<dbReference type="EMBL" id="JALJOQ010000040">
    <property type="protein sequence ID" value="KAK9805944.1"/>
    <property type="molecule type" value="Genomic_DNA"/>
</dbReference>
<comment type="caution">
    <text evidence="1">The sequence shown here is derived from an EMBL/GenBank/DDBJ whole genome shotgun (WGS) entry which is preliminary data.</text>
</comment>
<keyword evidence="2" id="KW-1185">Reference proteome</keyword>
<protein>
    <submittedName>
        <fullName evidence="1">Uncharacterized protein</fullName>
    </submittedName>
</protein>
<dbReference type="Proteomes" id="UP001465755">
    <property type="component" value="Unassembled WGS sequence"/>
</dbReference>
<accession>A0AAW1P8E1</accession>
<evidence type="ECO:0000313" key="2">
    <source>
        <dbReference type="Proteomes" id="UP001465755"/>
    </source>
</evidence>
<proteinExistence type="predicted"/>
<organism evidence="1 2">
    <name type="scientific">Symbiochloris irregularis</name>
    <dbReference type="NCBI Taxonomy" id="706552"/>
    <lineage>
        <taxon>Eukaryota</taxon>
        <taxon>Viridiplantae</taxon>
        <taxon>Chlorophyta</taxon>
        <taxon>core chlorophytes</taxon>
        <taxon>Trebouxiophyceae</taxon>
        <taxon>Trebouxiales</taxon>
        <taxon>Trebouxiaceae</taxon>
        <taxon>Symbiochloris</taxon>
    </lineage>
</organism>
<evidence type="ECO:0000313" key="1">
    <source>
        <dbReference type="EMBL" id="KAK9805944.1"/>
    </source>
</evidence>
<gene>
    <name evidence="1" type="ORF">WJX73_007332</name>
</gene>
<sequence length="147" mass="16524">MISEETLRLLLKVQQAAKVVIPVLLSIDMVHNVYYVRNLWMTRLREWRAEEDVRTCVQISQICQHMVQKCHTNHKDLWPAILAPAAAASVQLEQHAQDAEDKPDDGDFLFELGMVSRSQPDGLSVTSNALELVLDSEAPQLAGEASF</sequence>
<name>A0AAW1P8E1_9CHLO</name>
<dbReference type="AlphaFoldDB" id="A0AAW1P8E1"/>
<reference evidence="1 2" key="1">
    <citation type="journal article" date="2024" name="Nat. Commun.">
        <title>Phylogenomics reveals the evolutionary origins of lichenization in chlorophyte algae.</title>
        <authorList>
            <person name="Puginier C."/>
            <person name="Libourel C."/>
            <person name="Otte J."/>
            <person name="Skaloud P."/>
            <person name="Haon M."/>
            <person name="Grisel S."/>
            <person name="Petersen M."/>
            <person name="Berrin J.G."/>
            <person name="Delaux P.M."/>
            <person name="Dal Grande F."/>
            <person name="Keller J."/>
        </authorList>
    </citation>
    <scope>NUCLEOTIDE SEQUENCE [LARGE SCALE GENOMIC DNA]</scope>
    <source>
        <strain evidence="1 2">SAG 2036</strain>
    </source>
</reference>